<dbReference type="Pfam" id="PF01172">
    <property type="entry name" value="SBDS_N"/>
    <property type="match status" value="1"/>
</dbReference>
<dbReference type="Pfam" id="PF09377">
    <property type="entry name" value="SBDS_domain_II"/>
    <property type="match status" value="1"/>
</dbReference>
<dbReference type="RefSeq" id="WP_316558247.1">
    <property type="nucleotide sequence ID" value="NZ_CP131059.1"/>
</dbReference>
<dbReference type="InterPro" id="IPR036786">
    <property type="entry name" value="Ribosome_mat_SBDS_N_sf"/>
</dbReference>
<feature type="domain" description="Ribosome maturation protein SDO1/SBDS central" evidence="3">
    <location>
        <begin position="101"/>
        <end position="162"/>
    </location>
</feature>
<dbReference type="InterPro" id="IPR002140">
    <property type="entry name" value="Sdo1/SBDS"/>
</dbReference>
<comment type="similarity">
    <text evidence="1">Belongs to the SDO1/SBDS family.</text>
</comment>
<keyword evidence="6" id="KW-1185">Reference proteome</keyword>
<evidence type="ECO:0000256" key="1">
    <source>
        <dbReference type="ARBA" id="ARBA00007433"/>
    </source>
</evidence>
<dbReference type="InterPro" id="IPR046928">
    <property type="entry name" value="SDO1/SBDS_C"/>
</dbReference>
<feature type="domain" description="Ribosome maturation protein SDO1/SBDS N-terminal" evidence="2">
    <location>
        <begin position="7"/>
        <end position="93"/>
    </location>
</feature>
<dbReference type="InterPro" id="IPR035647">
    <property type="entry name" value="EFG_III/V"/>
</dbReference>
<dbReference type="Gene3D" id="3.30.70.240">
    <property type="match status" value="1"/>
</dbReference>
<proteinExistence type="inferred from homology"/>
<accession>A0AA96V000</accession>
<dbReference type="InterPro" id="IPR018978">
    <property type="entry name" value="SDO1/SBDS_central"/>
</dbReference>
<dbReference type="AlphaFoldDB" id="A0AA96V000"/>
<dbReference type="Proteomes" id="UP001302978">
    <property type="component" value="Chromosome"/>
</dbReference>
<evidence type="ECO:0000313" key="5">
    <source>
        <dbReference type="EMBL" id="WNY23233.1"/>
    </source>
</evidence>
<reference evidence="5 6" key="1">
    <citation type="submission" date="2023-07" db="EMBL/GenBank/DDBJ databases">
        <title>Closed genoem sequence of Methanomicrococcus sp. Hf6.</title>
        <authorList>
            <person name="Poehlein A."/>
            <person name="Protasov E."/>
            <person name="Platt K."/>
            <person name="Reeh H."/>
            <person name="Daniel R."/>
            <person name="Brune A."/>
        </authorList>
    </citation>
    <scope>NUCLEOTIDE SEQUENCE [LARGE SCALE GENOMIC DNA]</scope>
    <source>
        <strain evidence="5 6">Hf6</strain>
    </source>
</reference>
<name>A0AA96V000_9EURY</name>
<dbReference type="NCBIfam" id="TIGR00291">
    <property type="entry name" value="RNA_SBDS"/>
    <property type="match status" value="1"/>
</dbReference>
<dbReference type="EMBL" id="CP131059">
    <property type="protein sequence ID" value="WNY23233.1"/>
    <property type="molecule type" value="Genomic_DNA"/>
</dbReference>
<feature type="domain" description="Ribosome maturation protein SDO1/SBDS C-terminal" evidence="4">
    <location>
        <begin position="166"/>
        <end position="231"/>
    </location>
</feature>
<evidence type="ECO:0000259" key="4">
    <source>
        <dbReference type="Pfam" id="PF20268"/>
    </source>
</evidence>
<dbReference type="GO" id="GO:0042256">
    <property type="term" value="P:cytosolic ribosome assembly"/>
    <property type="evidence" value="ECO:0007669"/>
    <property type="project" value="InterPro"/>
</dbReference>
<dbReference type="PANTHER" id="PTHR10927">
    <property type="entry name" value="RIBOSOME MATURATION PROTEIN SBDS"/>
    <property type="match status" value="1"/>
</dbReference>
<evidence type="ECO:0008006" key="7">
    <source>
        <dbReference type="Google" id="ProtNLM"/>
    </source>
</evidence>
<evidence type="ECO:0000313" key="6">
    <source>
        <dbReference type="Proteomes" id="UP001302978"/>
    </source>
</evidence>
<organism evidence="5 6">
    <name type="scientific">Methanimicrococcus hongohii</name>
    <dbReference type="NCBI Taxonomy" id="3028295"/>
    <lineage>
        <taxon>Archaea</taxon>
        <taxon>Methanobacteriati</taxon>
        <taxon>Methanobacteriota</taxon>
        <taxon>Stenosarchaea group</taxon>
        <taxon>Methanomicrobia</taxon>
        <taxon>Methanosarcinales</taxon>
        <taxon>Methanosarcinaceae</taxon>
        <taxon>Methanimicrococcus</taxon>
    </lineage>
</organism>
<dbReference type="KEGG" id="mehf:MmiHf6_05380"/>
<evidence type="ECO:0000259" key="2">
    <source>
        <dbReference type="Pfam" id="PF01172"/>
    </source>
</evidence>
<sequence>MVSLDDAVTAHIKKGSKEFEILVDPELALAYKRGEEINIADVLAVETIFENASRGDKIADSDLVSTFQTDDVLQIASVILKDGEIQLTKEQRKRFLEEKRRAVVTFIAQNGVNPQTMAPHPPQRIEIAMEEAKVNIDPMKSVDELVQITMKAIRPLLPIRFEEVSVAVRIPPLYAPKAYGDISGFGKILKNEWQGDGSWIAVVRIPAGMQTDFYALLNHITKGEAETKLIKDDAPAKK</sequence>
<dbReference type="InterPro" id="IPR019783">
    <property type="entry name" value="SDO1/SBDS_N"/>
</dbReference>
<dbReference type="Gene3D" id="3.30.1250.10">
    <property type="entry name" value="Ribosome maturation protein SBDS, N-terminal domain"/>
    <property type="match status" value="1"/>
</dbReference>
<gene>
    <name evidence="5" type="ORF">MmiHf6_05380</name>
</gene>
<dbReference type="SUPFAM" id="SSF109728">
    <property type="entry name" value="Hypothetical protein AF0491, middle domain"/>
    <property type="match status" value="1"/>
</dbReference>
<dbReference type="Pfam" id="PF20268">
    <property type="entry name" value="SBDS_C"/>
    <property type="match status" value="1"/>
</dbReference>
<dbReference type="InterPro" id="IPR037188">
    <property type="entry name" value="Sdo1/SBDS_central_sf"/>
</dbReference>
<evidence type="ECO:0000259" key="3">
    <source>
        <dbReference type="Pfam" id="PF09377"/>
    </source>
</evidence>
<dbReference type="PANTHER" id="PTHR10927:SF4">
    <property type="entry name" value="RIBOSOME MATURATION PROTEIN SDO1 HOMOLOG"/>
    <property type="match status" value="1"/>
</dbReference>
<dbReference type="Gene3D" id="1.10.10.900">
    <property type="entry name" value="SBDS protein C-terminal domain, subdomain 1"/>
    <property type="match status" value="1"/>
</dbReference>
<protein>
    <recommendedName>
        <fullName evidence="7">Ribosome assembly factor SBDS</fullName>
    </recommendedName>
</protein>
<dbReference type="GeneID" id="85195036"/>
<dbReference type="SUPFAM" id="SSF89895">
    <property type="entry name" value="FYSH domain"/>
    <property type="match status" value="1"/>
</dbReference>
<dbReference type="SUPFAM" id="SSF54980">
    <property type="entry name" value="EF-G C-terminal domain-like"/>
    <property type="match status" value="1"/>
</dbReference>
<dbReference type="InterPro" id="IPR039100">
    <property type="entry name" value="Sdo1/SBDS-like"/>
</dbReference>